<reference evidence="5 6" key="1">
    <citation type="submission" date="2023-01" db="EMBL/GenBank/DDBJ databases">
        <title>Description of Helicobacter ibis sp. nov. isolated from faecal droppings of black-faced ibis (Theristicus melanopis).</title>
        <authorList>
            <person name="Lopez-Cantillo M."/>
            <person name="Vidal-Veuthey B."/>
            <person name="Mella A."/>
            <person name="De La Haba R."/>
            <person name="Collado L."/>
        </authorList>
    </citation>
    <scope>NUCLEOTIDE SEQUENCE [LARGE SCALE GENOMIC DNA]</scope>
    <source>
        <strain evidence="5 6">A82</strain>
    </source>
</reference>
<dbReference type="Pfam" id="PF00005">
    <property type="entry name" value="ABC_tran"/>
    <property type="match status" value="1"/>
</dbReference>
<dbReference type="PROSITE" id="PS00211">
    <property type="entry name" value="ABC_TRANSPORTER_1"/>
    <property type="match status" value="1"/>
</dbReference>
<evidence type="ECO:0000313" key="5">
    <source>
        <dbReference type="EMBL" id="MDA3969188.1"/>
    </source>
</evidence>
<feature type="domain" description="ABC transporter" evidence="4">
    <location>
        <begin position="2"/>
        <end position="238"/>
    </location>
</feature>
<dbReference type="Gene3D" id="3.40.50.300">
    <property type="entry name" value="P-loop containing nucleotide triphosphate hydrolases"/>
    <property type="match status" value="1"/>
</dbReference>
<dbReference type="Proteomes" id="UP001210261">
    <property type="component" value="Unassembled WGS sequence"/>
</dbReference>
<gene>
    <name evidence="5" type="ORF">PF021_05795</name>
</gene>
<dbReference type="InterPro" id="IPR027417">
    <property type="entry name" value="P-loop_NTPase"/>
</dbReference>
<dbReference type="InterPro" id="IPR003593">
    <property type="entry name" value="AAA+_ATPase"/>
</dbReference>
<keyword evidence="6" id="KW-1185">Reference proteome</keyword>
<dbReference type="GO" id="GO:0005524">
    <property type="term" value="F:ATP binding"/>
    <property type="evidence" value="ECO:0007669"/>
    <property type="project" value="UniProtKB-KW"/>
</dbReference>
<dbReference type="PANTHER" id="PTHR42781">
    <property type="entry name" value="SPERMIDINE/PUTRESCINE IMPORT ATP-BINDING PROTEIN POTA"/>
    <property type="match status" value="1"/>
</dbReference>
<organism evidence="5 6">
    <name type="scientific">Helicobacter ibis</name>
    <dbReference type="NCBI Taxonomy" id="2962633"/>
    <lineage>
        <taxon>Bacteria</taxon>
        <taxon>Pseudomonadati</taxon>
        <taxon>Campylobacterota</taxon>
        <taxon>Epsilonproteobacteria</taxon>
        <taxon>Campylobacterales</taxon>
        <taxon>Helicobacteraceae</taxon>
        <taxon>Helicobacter</taxon>
    </lineage>
</organism>
<comment type="caution">
    <text evidence="5">The sequence shown here is derived from an EMBL/GenBank/DDBJ whole genome shotgun (WGS) entry which is preliminary data.</text>
</comment>
<dbReference type="RefSeq" id="WP_271021514.1">
    <property type="nucleotide sequence ID" value="NZ_JAQHXR010000003.1"/>
</dbReference>
<evidence type="ECO:0000256" key="1">
    <source>
        <dbReference type="ARBA" id="ARBA00022448"/>
    </source>
</evidence>
<keyword evidence="1" id="KW-0813">Transport</keyword>
<dbReference type="InterPro" id="IPR017871">
    <property type="entry name" value="ABC_transporter-like_CS"/>
</dbReference>
<dbReference type="EMBL" id="JAQHXR010000003">
    <property type="protein sequence ID" value="MDA3969188.1"/>
    <property type="molecule type" value="Genomic_DNA"/>
</dbReference>
<accession>A0ABT4VER0</accession>
<keyword evidence="2" id="KW-0547">Nucleotide-binding</keyword>
<name>A0ABT4VER0_9HELI</name>
<sequence>MIELKFKKNLISANGDLLLDIDCKINKNELTTIFGKSGAGKTTILKILAGLLTPEVGLIKVEDEIWLDTQKNINLKPQNRQIGFVFQDYALFPNMSIRENLAFAIPKQTSKIQAKEQIDEILEITELTNLQKLKPNMLSGGQQQRVALARAVIRKPKILLLDEPFSALDIEMNVKLREELLKIHRHFSLSTFLVSHNFSEVFSLSSHVLHMQNGKVIKSGTANEVFLRGIPSGKVRQSGNVLNITENGIFCIVSILTGNDIIKLSITKNEAKELKIGDLVIISTKAFNPTITKLTKNIQYF</sequence>
<protein>
    <submittedName>
        <fullName evidence="5">ATP-binding cassette domain-containing protein</fullName>
    </submittedName>
</protein>
<proteinExistence type="predicted"/>
<dbReference type="InterPro" id="IPR003439">
    <property type="entry name" value="ABC_transporter-like_ATP-bd"/>
</dbReference>
<dbReference type="SUPFAM" id="SSF52540">
    <property type="entry name" value="P-loop containing nucleoside triphosphate hydrolases"/>
    <property type="match status" value="1"/>
</dbReference>
<evidence type="ECO:0000256" key="3">
    <source>
        <dbReference type="ARBA" id="ARBA00022840"/>
    </source>
</evidence>
<evidence type="ECO:0000313" key="6">
    <source>
        <dbReference type="Proteomes" id="UP001210261"/>
    </source>
</evidence>
<evidence type="ECO:0000259" key="4">
    <source>
        <dbReference type="PROSITE" id="PS50893"/>
    </source>
</evidence>
<dbReference type="InterPro" id="IPR050093">
    <property type="entry name" value="ABC_SmlMolc_Importer"/>
</dbReference>
<dbReference type="PANTHER" id="PTHR42781:SF4">
    <property type="entry name" value="SPERMIDINE_PUTRESCINE IMPORT ATP-BINDING PROTEIN POTA"/>
    <property type="match status" value="1"/>
</dbReference>
<dbReference type="SMART" id="SM00382">
    <property type="entry name" value="AAA"/>
    <property type="match status" value="1"/>
</dbReference>
<dbReference type="PROSITE" id="PS50893">
    <property type="entry name" value="ABC_TRANSPORTER_2"/>
    <property type="match status" value="1"/>
</dbReference>
<evidence type="ECO:0000256" key="2">
    <source>
        <dbReference type="ARBA" id="ARBA00022741"/>
    </source>
</evidence>
<keyword evidence="3 5" id="KW-0067">ATP-binding</keyword>